<organism evidence="1 2">
    <name type="scientific">Pararobbsia alpina</name>
    <dbReference type="NCBI Taxonomy" id="621374"/>
    <lineage>
        <taxon>Bacteria</taxon>
        <taxon>Pseudomonadati</taxon>
        <taxon>Pseudomonadota</taxon>
        <taxon>Betaproteobacteria</taxon>
        <taxon>Burkholderiales</taxon>
        <taxon>Burkholderiaceae</taxon>
        <taxon>Pararobbsia</taxon>
    </lineage>
</organism>
<gene>
    <name evidence="1" type="ORF">LMG28138_01755</name>
</gene>
<dbReference type="InterPro" id="IPR029058">
    <property type="entry name" value="AB_hydrolase_fold"/>
</dbReference>
<protein>
    <recommendedName>
        <fullName evidence="3">Fungal lipase-like domain-containing protein</fullName>
    </recommendedName>
</protein>
<dbReference type="Gene3D" id="3.40.50.1820">
    <property type="entry name" value="alpha/beta hydrolase"/>
    <property type="match status" value="1"/>
</dbReference>
<dbReference type="Proteomes" id="UP000494115">
    <property type="component" value="Unassembled WGS sequence"/>
</dbReference>
<dbReference type="EMBL" id="CADIKM010000006">
    <property type="protein sequence ID" value="CAB3784173.1"/>
    <property type="molecule type" value="Genomic_DNA"/>
</dbReference>
<dbReference type="RefSeq" id="WP_175104368.1">
    <property type="nucleotide sequence ID" value="NZ_CADIKM010000006.1"/>
</dbReference>
<keyword evidence="2" id="KW-1185">Reference proteome</keyword>
<name>A0A6S7BB45_9BURK</name>
<evidence type="ECO:0000313" key="2">
    <source>
        <dbReference type="Proteomes" id="UP000494115"/>
    </source>
</evidence>
<dbReference type="AlphaFoldDB" id="A0A6S7BB45"/>
<accession>A0A6S7BB45</accession>
<evidence type="ECO:0000313" key="1">
    <source>
        <dbReference type="EMBL" id="CAB3784173.1"/>
    </source>
</evidence>
<sequence length="245" mass="26086">MIDWSATAAAAKRANAAYIEDAAQSKAAFEALGDVWSSIFSDANNQAVISVDPSGTTHLSISGTRASSLKLLDVFDDVSLDPHPVKGGTVTEGVISGMQEVWDWALSVAPAGSVFSVCGHSLGASRTHLTPLFLPAHQIGGLWSFEAPKFCDAQFYATYAAELAGMVCVLNGADSWAAWPWIDPRWQARPQQDHVWLQSAGFEVIPVKQWPGAGSFSDHDMGMVQARCEKIAAALDIKPIVSVAA</sequence>
<evidence type="ECO:0008006" key="3">
    <source>
        <dbReference type="Google" id="ProtNLM"/>
    </source>
</evidence>
<dbReference type="SUPFAM" id="SSF53474">
    <property type="entry name" value="alpha/beta-Hydrolases"/>
    <property type="match status" value="1"/>
</dbReference>
<proteinExistence type="predicted"/>
<reference evidence="1 2" key="1">
    <citation type="submission" date="2020-04" db="EMBL/GenBank/DDBJ databases">
        <authorList>
            <person name="De Canck E."/>
        </authorList>
    </citation>
    <scope>NUCLEOTIDE SEQUENCE [LARGE SCALE GENOMIC DNA]</scope>
    <source>
        <strain evidence="1 2">LMG 28138</strain>
    </source>
</reference>